<feature type="transmembrane region" description="Helical" evidence="1">
    <location>
        <begin position="220"/>
        <end position="241"/>
    </location>
</feature>
<accession>A0A5D4SNQ0</accession>
<protein>
    <submittedName>
        <fullName evidence="2">O-antigen polysaccharide polymerase Wzy</fullName>
    </submittedName>
</protein>
<feature type="transmembrane region" description="Helical" evidence="1">
    <location>
        <begin position="411"/>
        <end position="431"/>
    </location>
</feature>
<dbReference type="Pfam" id="PF14296">
    <property type="entry name" value="O-ag_pol_Wzy"/>
    <property type="match status" value="1"/>
</dbReference>
<feature type="transmembrane region" description="Helical" evidence="1">
    <location>
        <begin position="21"/>
        <end position="43"/>
    </location>
</feature>
<reference evidence="2 3" key="1">
    <citation type="submission" date="2019-08" db="EMBL/GenBank/DDBJ databases">
        <title>Bacillus genomes from the desert of Cuatro Cienegas, Coahuila.</title>
        <authorList>
            <person name="Olmedo-Alvarez G."/>
        </authorList>
    </citation>
    <scope>NUCLEOTIDE SEQUENCE [LARGE SCALE GENOMIC DNA]</scope>
    <source>
        <strain evidence="2 3">CH37_1T</strain>
    </source>
</reference>
<proteinExistence type="predicted"/>
<keyword evidence="1" id="KW-0472">Membrane</keyword>
<dbReference type="AlphaFoldDB" id="A0A5D4SNQ0"/>
<gene>
    <name evidence="2" type="ORF">FZD47_10655</name>
</gene>
<feature type="transmembrane region" description="Helical" evidence="1">
    <location>
        <begin position="179"/>
        <end position="200"/>
    </location>
</feature>
<feature type="transmembrane region" description="Helical" evidence="1">
    <location>
        <begin position="387"/>
        <end position="405"/>
    </location>
</feature>
<evidence type="ECO:0000256" key="1">
    <source>
        <dbReference type="SAM" id="Phobius"/>
    </source>
</evidence>
<feature type="transmembrane region" description="Helical" evidence="1">
    <location>
        <begin position="289"/>
        <end position="309"/>
    </location>
</feature>
<comment type="caution">
    <text evidence="2">The sequence shown here is derived from an EMBL/GenBank/DDBJ whole genome shotgun (WGS) entry which is preliminary data.</text>
</comment>
<keyword evidence="1" id="KW-0812">Transmembrane</keyword>
<dbReference type="Proteomes" id="UP000323732">
    <property type="component" value="Unassembled WGS sequence"/>
</dbReference>
<evidence type="ECO:0000313" key="3">
    <source>
        <dbReference type="Proteomes" id="UP000323732"/>
    </source>
</evidence>
<feature type="transmembrane region" description="Helical" evidence="1">
    <location>
        <begin position="146"/>
        <end position="167"/>
    </location>
</feature>
<dbReference type="InterPro" id="IPR029468">
    <property type="entry name" value="O-ag_pol_Wzy"/>
</dbReference>
<feature type="transmembrane region" description="Helical" evidence="1">
    <location>
        <begin position="63"/>
        <end position="84"/>
    </location>
</feature>
<sequence>MLSLVNLITIIYIILLFRKKYPISLSMYWIVIFYAIYVFVPYIRHQTSILSGISDSLVSSIAAYSLVGLLSFILTNSLFLFKWSRLERVNLIKQTEISHINVKKLLTLFVIVSLILLVLSVGITGILSVFQSGSRNLWLHQTNDTILATFAELSSFYVGVLASVLVLSASKNIDKKKSIIIFIFILLSASILVFARRHVIYPLFAVIFYKLSKTVNKLKIFIVGICAFPLFFISMFFMGYFRTFGLHEFNVASVLSYLKNGKFMDIFISNTDFAASYKYLAAQINHEDIFVGPLGYFKLLFTFIPRSIWSDKPQYISVEVLSKLEPLKVSEGFSAASGYIGEAHAALGIGGIVIISSIWGLLCGILDKKYHYILNRRKNIQVLGGKPFGFTLFEFYYLYTAMLLITESHRGDFGAASIHFVLEIVLIGLIIKFSSKRLTLKNEISNHRTIYSK</sequence>
<name>A0A5D4SNQ0_9BACI</name>
<organism evidence="2 3">
    <name type="scientific">Bacillus infantis</name>
    <dbReference type="NCBI Taxonomy" id="324767"/>
    <lineage>
        <taxon>Bacteria</taxon>
        <taxon>Bacillati</taxon>
        <taxon>Bacillota</taxon>
        <taxon>Bacilli</taxon>
        <taxon>Bacillales</taxon>
        <taxon>Bacillaceae</taxon>
        <taxon>Bacillus</taxon>
    </lineage>
</organism>
<evidence type="ECO:0000313" key="2">
    <source>
        <dbReference type="EMBL" id="TYS63954.1"/>
    </source>
</evidence>
<feature type="transmembrane region" description="Helical" evidence="1">
    <location>
        <begin position="343"/>
        <end position="366"/>
    </location>
</feature>
<keyword evidence="1" id="KW-1133">Transmembrane helix</keyword>
<dbReference type="RefSeq" id="WP_148949828.1">
    <property type="nucleotide sequence ID" value="NZ_VTES01000003.1"/>
</dbReference>
<feature type="transmembrane region" description="Helical" evidence="1">
    <location>
        <begin position="105"/>
        <end position="126"/>
    </location>
</feature>
<dbReference type="EMBL" id="VTES01000003">
    <property type="protein sequence ID" value="TYS63954.1"/>
    <property type="molecule type" value="Genomic_DNA"/>
</dbReference>